<protein>
    <recommendedName>
        <fullName evidence="4">LPS-assembly protein LptD</fullName>
    </recommendedName>
</protein>
<organism evidence="7 8">
    <name type="scientific">Ferrimonas balearica (strain DSM 9799 / CCM 4581 / KCTC 23876 / PAT)</name>
    <dbReference type="NCBI Taxonomy" id="550540"/>
    <lineage>
        <taxon>Bacteria</taxon>
        <taxon>Pseudomonadati</taxon>
        <taxon>Pseudomonadota</taxon>
        <taxon>Gammaproteobacteria</taxon>
        <taxon>Alteromonadales</taxon>
        <taxon>Ferrimonadaceae</taxon>
        <taxon>Ferrimonas</taxon>
    </lineage>
</organism>
<accession>E1SLK6</accession>
<dbReference type="PANTHER" id="PTHR30189:SF1">
    <property type="entry name" value="LPS-ASSEMBLY PROTEIN LPTD"/>
    <property type="match status" value="1"/>
</dbReference>
<dbReference type="EMBL" id="CP002209">
    <property type="protein sequence ID" value="ADN77557.1"/>
    <property type="molecule type" value="Genomic_DNA"/>
</dbReference>
<dbReference type="GO" id="GO:0043165">
    <property type="term" value="P:Gram-negative-bacterium-type cell outer membrane assembly"/>
    <property type="evidence" value="ECO:0007669"/>
    <property type="project" value="UniProtKB-UniRule"/>
</dbReference>
<evidence type="ECO:0000256" key="1">
    <source>
        <dbReference type="ARBA" id="ARBA00022729"/>
    </source>
</evidence>
<dbReference type="KEGG" id="fbl:Fbal_3359"/>
<keyword evidence="1 4" id="KW-0732">Signal</keyword>
<dbReference type="eggNOG" id="COG1452">
    <property type="taxonomic scope" value="Bacteria"/>
</dbReference>
<keyword evidence="2 4" id="KW-0472">Membrane</keyword>
<evidence type="ECO:0000256" key="3">
    <source>
        <dbReference type="ARBA" id="ARBA00023237"/>
    </source>
</evidence>
<evidence type="ECO:0000256" key="4">
    <source>
        <dbReference type="HAMAP-Rule" id="MF_01411"/>
    </source>
</evidence>
<feature type="domain" description="Organic solvent tolerance-like N-terminal" evidence="5">
    <location>
        <begin position="55"/>
        <end position="186"/>
    </location>
</feature>
<dbReference type="AlphaFoldDB" id="E1SLK6"/>
<keyword evidence="8" id="KW-1185">Reference proteome</keyword>
<dbReference type="STRING" id="550540.Fbal_3359"/>
<dbReference type="Pfam" id="PF04453">
    <property type="entry name" value="LptD"/>
    <property type="match status" value="1"/>
</dbReference>
<dbReference type="NCBIfam" id="NF002997">
    <property type="entry name" value="PRK03761.1"/>
    <property type="match status" value="1"/>
</dbReference>
<dbReference type="InterPro" id="IPR020889">
    <property type="entry name" value="LipoPS_assembly_LptD"/>
</dbReference>
<gene>
    <name evidence="4" type="primary">lptD</name>
    <name evidence="7" type="ordered locus">Fbal_3359</name>
</gene>
<dbReference type="Gene3D" id="2.60.450.10">
    <property type="entry name" value="Lipopolysaccharide (LPS) transport protein A like domain"/>
    <property type="match status" value="1"/>
</dbReference>
<keyword evidence="3 4" id="KW-0998">Cell outer membrane</keyword>
<dbReference type="GO" id="GO:1990351">
    <property type="term" value="C:transporter complex"/>
    <property type="evidence" value="ECO:0007669"/>
    <property type="project" value="TreeGrafter"/>
</dbReference>
<name>E1SLK6_FERBD</name>
<comment type="function">
    <text evidence="4">Together with LptE, is involved in the assembly of lipopolysaccharide (LPS) at the surface of the outer membrane.</text>
</comment>
<dbReference type="Pfam" id="PF03968">
    <property type="entry name" value="LptD_N"/>
    <property type="match status" value="1"/>
</dbReference>
<dbReference type="PANTHER" id="PTHR30189">
    <property type="entry name" value="LPS-ASSEMBLY PROTEIN"/>
    <property type="match status" value="1"/>
</dbReference>
<dbReference type="InterPro" id="IPR005653">
    <property type="entry name" value="OstA-like_N"/>
</dbReference>
<dbReference type="GeneID" id="67183574"/>
<evidence type="ECO:0000313" key="7">
    <source>
        <dbReference type="EMBL" id="ADN77557.1"/>
    </source>
</evidence>
<dbReference type="InterPro" id="IPR007543">
    <property type="entry name" value="LptD_C"/>
</dbReference>
<evidence type="ECO:0000256" key="2">
    <source>
        <dbReference type="ARBA" id="ARBA00023136"/>
    </source>
</evidence>
<evidence type="ECO:0000259" key="6">
    <source>
        <dbReference type="Pfam" id="PF04453"/>
    </source>
</evidence>
<feature type="chain" id="PRO_5009010570" description="LPS-assembly protein LptD" evidence="4">
    <location>
        <begin position="19"/>
        <end position="761"/>
    </location>
</feature>
<comment type="subunit">
    <text evidence="4">Component of the lipopolysaccharide transport and assembly complex. Interacts with LptE and LptA.</text>
</comment>
<dbReference type="RefSeq" id="WP_013346863.1">
    <property type="nucleotide sequence ID" value="NC_014541.1"/>
</dbReference>
<dbReference type="HOGENOM" id="CLU_009039_2_0_6"/>
<proteinExistence type="inferred from homology"/>
<feature type="signal peptide" evidence="4">
    <location>
        <begin position="1"/>
        <end position="18"/>
    </location>
</feature>
<evidence type="ECO:0000259" key="5">
    <source>
        <dbReference type="Pfam" id="PF03968"/>
    </source>
</evidence>
<reference evidence="7 8" key="1">
    <citation type="journal article" date="2010" name="Stand. Genomic Sci.">
        <title>Complete genome sequence of Ferrimonas balearica type strain (PAT).</title>
        <authorList>
            <person name="Nolan M."/>
            <person name="Sikorski J."/>
            <person name="Davenport K."/>
            <person name="Lucas S."/>
            <person name="Glavina Del Rio T."/>
            <person name="Tice H."/>
            <person name="Cheng J."/>
            <person name="Goodwin L."/>
            <person name="Pitluck S."/>
            <person name="Liolios K."/>
            <person name="Ivanova N."/>
            <person name="Mavromatis K."/>
            <person name="Ovchinnikova G."/>
            <person name="Pati A."/>
            <person name="Chen A."/>
            <person name="Palaniappan K."/>
            <person name="Land M."/>
            <person name="Hauser L."/>
            <person name="Chang Y."/>
            <person name="Jeffries C."/>
            <person name="Tapia R."/>
            <person name="Brettin T."/>
            <person name="Detter J."/>
            <person name="Han C."/>
            <person name="Yasawong M."/>
            <person name="Rohde M."/>
            <person name="Tindall B."/>
            <person name="Goker M."/>
            <person name="Woyke T."/>
            <person name="Bristow J."/>
            <person name="Eisen J."/>
            <person name="Markowitz V."/>
            <person name="Hugenholtz P."/>
            <person name="Kyrpides N."/>
            <person name="Klenk H."/>
            <person name="Lapidus A."/>
        </authorList>
    </citation>
    <scope>NUCLEOTIDE SEQUENCE [LARGE SCALE GENOMIC DNA]</scope>
    <source>
        <strain evidence="8">DSM 9799 / CCM 4581 / KCTC 23876 / PAT</strain>
    </source>
</reference>
<dbReference type="InterPro" id="IPR050218">
    <property type="entry name" value="LptD"/>
</dbReference>
<sequence length="761" mass="86197" precursor="true">MRFPLVIACCCLPLNAWAESLSVSRCVVHPPMELLPTEPEQAEAGIAPNQLPIKVNADRSEAVAGDSARFEGNVKLRQGMRQISAQSAEVSQLEGSFSAQGELVYQDPAVAISADSLNADMDDYNAELNRAQYWLRGQQVHGKAEQLKIEGENNLLLSSATFTTCPQDDPDWLLEAKEINIDANEEWGEIWHAKVKLFDVPVFYVPYMTVPVSSKRKSGFLFPEFSTSTKNGVDVAVPYYWNIAPNLDATLTTQYMSSRGLFLRGEGRYLQPYGAGQVNLEYISGDRLLDDSPDRYLIHFEHAGKLENNWRLYGNFTTVSDDNYFNDFDSDVSASTDNQITREGEASYFTDKWDFAVRVQDIEVLGDSSKPFQVMPSLSFDYRNPNLWGPLDFTFGTELTHFAHKESDHLTATRWHMEPTLTLPYQTPAGSLTTEVKLMQTFYEQRDPSDQLEDFVSRTLPQFRLHGQVNFERNSRFGDGSYTQTLEPQFQYLYVPKVDQSDIGLYDTALLQEDYYGLFRDRRFSGLDRIADANQLTLGVSSRFFDGNHAERAQVSVGQILYFDDSEVGLGDDQSQIRSSNSALAAELELQASRRWFLSGSLQFDTQSGDTNKSEVLVDYRANADKLIQLSHRYVPNLGTDTEGNPIDINQAGIRTTWPLSDELYFVGNYYYDLNLSRSVESYAGLQYESCCWAIRLAYYRHLNTNYEDGDFSTISPRDDFDSGVTLKFVLKGLGSSGPLGVQDMLDEGVFNYRRPYYLRN</sequence>
<feature type="domain" description="LptD C-terminal" evidence="6">
    <location>
        <begin position="294"/>
        <end position="662"/>
    </location>
</feature>
<comment type="similarity">
    <text evidence="4">Belongs to the LptD family.</text>
</comment>
<comment type="caution">
    <text evidence="4">Lacks conserved residue(s) required for the propagation of feature annotation.</text>
</comment>
<dbReference type="HAMAP" id="MF_01411">
    <property type="entry name" value="LPS_assembly_LptD"/>
    <property type="match status" value="1"/>
</dbReference>
<dbReference type="GO" id="GO:0009279">
    <property type="term" value="C:cell outer membrane"/>
    <property type="evidence" value="ECO:0007669"/>
    <property type="project" value="UniProtKB-SubCell"/>
</dbReference>
<dbReference type="Proteomes" id="UP000006683">
    <property type="component" value="Chromosome"/>
</dbReference>
<comment type="subcellular location">
    <subcellularLocation>
        <location evidence="4">Cell outer membrane</location>
    </subcellularLocation>
</comment>
<dbReference type="GO" id="GO:0015920">
    <property type="term" value="P:lipopolysaccharide transport"/>
    <property type="evidence" value="ECO:0007669"/>
    <property type="project" value="InterPro"/>
</dbReference>
<dbReference type="OrthoDB" id="9760225at2"/>
<evidence type="ECO:0000313" key="8">
    <source>
        <dbReference type="Proteomes" id="UP000006683"/>
    </source>
</evidence>